<evidence type="ECO:0000259" key="18">
    <source>
        <dbReference type="Pfam" id="PF02770"/>
    </source>
</evidence>
<accession>A0A811LVZ9</accession>
<name>A0A811LVZ9_9BILA</name>
<dbReference type="GO" id="GO:0055088">
    <property type="term" value="P:lipid homeostasis"/>
    <property type="evidence" value="ECO:0007669"/>
    <property type="project" value="TreeGrafter"/>
</dbReference>
<dbReference type="Pfam" id="PF14749">
    <property type="entry name" value="Acyl-CoA_ox_N"/>
    <property type="match status" value="1"/>
</dbReference>
<evidence type="ECO:0000256" key="4">
    <source>
        <dbReference type="ARBA" id="ARBA00006288"/>
    </source>
</evidence>
<dbReference type="InterPro" id="IPR037069">
    <property type="entry name" value="AcylCoA_DH/ox_N_sf"/>
</dbReference>
<organism evidence="21 22">
    <name type="scientific">Bursaphelenchus okinawaensis</name>
    <dbReference type="NCBI Taxonomy" id="465554"/>
    <lineage>
        <taxon>Eukaryota</taxon>
        <taxon>Metazoa</taxon>
        <taxon>Ecdysozoa</taxon>
        <taxon>Nematoda</taxon>
        <taxon>Chromadorea</taxon>
        <taxon>Rhabditida</taxon>
        <taxon>Tylenchina</taxon>
        <taxon>Tylenchomorpha</taxon>
        <taxon>Aphelenchoidea</taxon>
        <taxon>Aphelenchoididae</taxon>
        <taxon>Bursaphelenchus</taxon>
    </lineage>
</organism>
<proteinExistence type="inferred from homology"/>
<dbReference type="InterPro" id="IPR036250">
    <property type="entry name" value="AcylCo_DH-like_C"/>
</dbReference>
<evidence type="ECO:0000256" key="2">
    <source>
        <dbReference type="ARBA" id="ARBA00004275"/>
    </source>
</evidence>
<dbReference type="FunFam" id="1.20.140.10:FF:000005">
    <property type="entry name" value="Acyl-coenzyme A oxidase"/>
    <property type="match status" value="1"/>
</dbReference>
<feature type="signal peptide" evidence="16">
    <location>
        <begin position="1"/>
        <end position="18"/>
    </location>
</feature>
<dbReference type="GO" id="GO:0003997">
    <property type="term" value="F:acyl-CoA oxidase activity"/>
    <property type="evidence" value="ECO:0007669"/>
    <property type="project" value="InterPro"/>
</dbReference>
<evidence type="ECO:0000259" key="20">
    <source>
        <dbReference type="Pfam" id="PF22924"/>
    </source>
</evidence>
<feature type="binding site" evidence="15">
    <location>
        <position position="291"/>
    </location>
    <ligand>
        <name>FAD</name>
        <dbReference type="ChEBI" id="CHEBI:57692"/>
    </ligand>
</feature>
<keyword evidence="22" id="KW-1185">Reference proteome</keyword>
<dbReference type="InterPro" id="IPR002655">
    <property type="entry name" value="Acyl-CoA_oxidase_C"/>
</dbReference>
<comment type="cofactor">
    <cofactor evidence="1">
        <name>FAD</name>
        <dbReference type="ChEBI" id="CHEBI:57692"/>
    </cofactor>
</comment>
<dbReference type="InterPro" id="IPR006091">
    <property type="entry name" value="Acyl-CoA_Oxase/DH_mid-dom"/>
</dbReference>
<comment type="similarity">
    <text evidence="4 13">Belongs to the acyl-CoA oxidase family.</text>
</comment>
<evidence type="ECO:0000313" key="21">
    <source>
        <dbReference type="EMBL" id="CAD5231241.1"/>
    </source>
</evidence>
<comment type="subcellular location">
    <subcellularLocation>
        <location evidence="2">Peroxisome</location>
    </subcellularLocation>
</comment>
<dbReference type="Pfam" id="PF02770">
    <property type="entry name" value="Acyl-CoA_dh_M"/>
    <property type="match status" value="1"/>
</dbReference>
<dbReference type="FunFam" id="1.20.140.10:FF:000013">
    <property type="entry name" value="Acyl-coenzyme A oxidase"/>
    <property type="match status" value="1"/>
</dbReference>
<dbReference type="PANTHER" id="PTHR10909:SF351">
    <property type="entry name" value="ACYL-COENZYME A OXIDASE"/>
    <property type="match status" value="1"/>
</dbReference>
<dbReference type="AlphaFoldDB" id="A0A811LVZ9"/>
<evidence type="ECO:0000256" key="3">
    <source>
        <dbReference type="ARBA" id="ARBA00004846"/>
    </source>
</evidence>
<feature type="domain" description="Acyl-CoA oxidase C-terminal" evidence="17">
    <location>
        <begin position="598"/>
        <end position="771"/>
    </location>
</feature>
<dbReference type="Gene3D" id="1.20.140.10">
    <property type="entry name" value="Butyryl-CoA Dehydrogenase, subunit A, domain 3"/>
    <property type="match status" value="2"/>
</dbReference>
<dbReference type="GO" id="GO:0005777">
    <property type="term" value="C:peroxisome"/>
    <property type="evidence" value="ECO:0007669"/>
    <property type="project" value="UniProtKB-SubCell"/>
</dbReference>
<feature type="domain" description="Acyl-CoA oxidase C-alpha1" evidence="20">
    <location>
        <begin position="388"/>
        <end position="549"/>
    </location>
</feature>
<keyword evidence="11" id="KW-0443">Lipid metabolism</keyword>
<evidence type="ECO:0000259" key="19">
    <source>
        <dbReference type="Pfam" id="PF14749"/>
    </source>
</evidence>
<evidence type="ECO:0000256" key="15">
    <source>
        <dbReference type="PIRSR" id="PIRSR000168-2"/>
    </source>
</evidence>
<keyword evidence="16" id="KW-0732">Signal</keyword>
<comment type="pathway">
    <text evidence="3">Lipid metabolism; peroxisomal fatty acid beta-oxidation.</text>
</comment>
<keyword evidence="12" id="KW-0576">Peroxisome</keyword>
<dbReference type="InterPro" id="IPR055060">
    <property type="entry name" value="ACOX_C_alpha1"/>
</dbReference>
<feature type="domain" description="Acyl-coenzyme A oxidase N-terminal" evidence="19">
    <location>
        <begin position="124"/>
        <end position="244"/>
    </location>
</feature>
<dbReference type="Pfam" id="PF22924">
    <property type="entry name" value="ACOX_C_alpha1"/>
    <property type="match status" value="1"/>
</dbReference>
<evidence type="ECO:0000256" key="5">
    <source>
        <dbReference type="ARBA" id="ARBA00022630"/>
    </source>
</evidence>
<dbReference type="PIRSF" id="PIRSF000168">
    <property type="entry name" value="Acyl-CoA_oxidase"/>
    <property type="match status" value="1"/>
</dbReference>
<evidence type="ECO:0000256" key="9">
    <source>
        <dbReference type="ARBA" id="ARBA00022840"/>
    </source>
</evidence>
<evidence type="ECO:0000256" key="10">
    <source>
        <dbReference type="ARBA" id="ARBA00023002"/>
    </source>
</evidence>
<dbReference type="Gene3D" id="1.10.540.10">
    <property type="entry name" value="Acyl-CoA dehydrogenase/oxidase, N-terminal domain"/>
    <property type="match status" value="1"/>
</dbReference>
<dbReference type="OrthoDB" id="538336at2759"/>
<keyword evidence="9" id="KW-0067">ATP-binding</keyword>
<dbReference type="GO" id="GO:0005524">
    <property type="term" value="F:ATP binding"/>
    <property type="evidence" value="ECO:0007669"/>
    <property type="project" value="UniProtKB-KW"/>
</dbReference>
<reference evidence="21" key="1">
    <citation type="submission" date="2020-09" db="EMBL/GenBank/DDBJ databases">
        <authorList>
            <person name="Kikuchi T."/>
        </authorList>
    </citation>
    <scope>NUCLEOTIDE SEQUENCE</scope>
    <source>
        <strain evidence="21">SH1</strain>
    </source>
</reference>
<dbReference type="InterPro" id="IPR009100">
    <property type="entry name" value="AcylCoA_DH/oxidase_NM_dom_sf"/>
</dbReference>
<keyword evidence="8" id="KW-0276">Fatty acid metabolism</keyword>
<dbReference type="InterPro" id="IPR022559">
    <property type="entry name" value="SUP-1-like"/>
</dbReference>
<dbReference type="SUPFAM" id="SSF56645">
    <property type="entry name" value="Acyl-CoA dehydrogenase NM domain-like"/>
    <property type="match status" value="1"/>
</dbReference>
<dbReference type="SUPFAM" id="SSF47203">
    <property type="entry name" value="Acyl-CoA dehydrogenase C-terminal domain-like"/>
    <property type="match status" value="2"/>
</dbReference>
<dbReference type="InterPro" id="IPR029320">
    <property type="entry name" value="Acyl-CoA_ox_N"/>
</dbReference>
<dbReference type="Proteomes" id="UP000783686">
    <property type="component" value="Unassembled WGS sequence"/>
</dbReference>
<evidence type="ECO:0000256" key="14">
    <source>
        <dbReference type="PIRSR" id="PIRSR000168-1"/>
    </source>
</evidence>
<feature type="active site" description="Proton acceptor" evidence="14">
    <location>
        <position position="534"/>
    </location>
</feature>
<protein>
    <recommendedName>
        <fullName evidence="13">Acyl-coenzyme A oxidase</fullName>
    </recommendedName>
</protein>
<gene>
    <name evidence="21" type="ORF">BOKJ2_LOCUS14543</name>
</gene>
<dbReference type="Pfam" id="PF10853">
    <property type="entry name" value="DUF2650"/>
    <property type="match status" value="1"/>
</dbReference>
<sequence length="780" mass="88973">MKLLILCIFTFLCTFTAAQPVSQDPDEIEKDIFLMLDKYGLITVRESATACPFIVAPASECPRPTVLHYYTCCGHLNAQCCENVQGYVVLASVIFIVSSLMPNRLLHPDHNPDLTSERQNCQFDTDELAARFHGGIDKIRRRHEILKIVESIPELRDSTQDTSFLDRMGKVENGTRNAIRLVKHIEDIIESPLAREEIAFLNNLIIGRDGFPFVIHYVMVVPMLMNNADDEQMEWWFSKALNREFVSTYAQTELGHGTNLKKLETTAVYDEKTEEFVLNTPTITATKWWPGNLGRSTNMVMIMALLYTNGKCYGAHPFMLQIRDFDTHKVLPGIEVGDIGPKYGMNANDNGYMRLNNVRISRRNMLMKNAKVEKDGTYIAPKHSKLAYTGMMFVRAVMIKDQANQLSMAATIATRYSCVRRQGEIVEGQGEVKVLDYKTQQYRVLPHIARSICFMFAGDHSIKLYERLVKDLSKGDTSLMADLHALGSGLKAVVSFQTSLGIEQCRMACGGHGYSEAGGFLRIYGIATGGCTYEGENMVMLLQLARYIVKLVPKIRSNDPDYKPSPLTAYYFQGAVKNKISEYNAENPRELNWTYFQDGFEYVSRQLAFYAYVKYEKLREAGMRPELAWNEVAVYLMKASRAHTRTFLARNFIERVHEEHDPTIKPILSDILHLYLLYEVLDCRADLLETGYMSHTQLHSVREEMDLVLTSIRKNAVNIVDSFDLADRELVSVLGRADGHVYENLYKWAQKSSINEHEVLPFHHETLGKMMRDAREKSKL</sequence>
<dbReference type="GO" id="GO:0071949">
    <property type="term" value="F:FAD binding"/>
    <property type="evidence" value="ECO:0007669"/>
    <property type="project" value="InterPro"/>
</dbReference>
<dbReference type="GO" id="GO:0033540">
    <property type="term" value="P:fatty acid beta-oxidation using acyl-CoA oxidase"/>
    <property type="evidence" value="ECO:0007669"/>
    <property type="project" value="TreeGrafter"/>
</dbReference>
<evidence type="ECO:0000256" key="16">
    <source>
        <dbReference type="SAM" id="SignalP"/>
    </source>
</evidence>
<dbReference type="Gene3D" id="2.40.110.10">
    <property type="entry name" value="Butyryl-CoA Dehydrogenase, subunit A, domain 2"/>
    <property type="match status" value="1"/>
</dbReference>
<dbReference type="PANTHER" id="PTHR10909">
    <property type="entry name" value="ELECTRON TRANSPORT OXIDOREDUCTASE"/>
    <property type="match status" value="1"/>
</dbReference>
<feature type="binding site" evidence="15">
    <location>
        <position position="252"/>
    </location>
    <ligand>
        <name>FAD</name>
        <dbReference type="ChEBI" id="CHEBI:57692"/>
    </ligand>
</feature>
<evidence type="ECO:0000256" key="1">
    <source>
        <dbReference type="ARBA" id="ARBA00001974"/>
    </source>
</evidence>
<keyword evidence="6" id="KW-0547">Nucleotide-binding</keyword>
<feature type="domain" description="Acyl-CoA oxidase/dehydrogenase middle" evidence="18">
    <location>
        <begin position="249"/>
        <end position="358"/>
    </location>
</feature>
<dbReference type="Proteomes" id="UP000614601">
    <property type="component" value="Unassembled WGS sequence"/>
</dbReference>
<dbReference type="Pfam" id="PF01756">
    <property type="entry name" value="ACOX"/>
    <property type="match status" value="1"/>
</dbReference>
<keyword evidence="10" id="KW-0560">Oxidoreductase</keyword>
<evidence type="ECO:0000256" key="12">
    <source>
        <dbReference type="ARBA" id="ARBA00023140"/>
    </source>
</evidence>
<dbReference type="InterPro" id="IPR046373">
    <property type="entry name" value="Acyl-CoA_Oxase/DH_mid-dom_sf"/>
</dbReference>
<dbReference type="InterPro" id="IPR012258">
    <property type="entry name" value="Acyl-CoA_oxidase"/>
</dbReference>
<dbReference type="FunFam" id="2.40.110.10:FF:000003">
    <property type="entry name" value="Acyl-coenzyme A oxidase"/>
    <property type="match status" value="1"/>
</dbReference>
<evidence type="ECO:0000256" key="13">
    <source>
        <dbReference type="PIRNR" id="PIRNR000168"/>
    </source>
</evidence>
<evidence type="ECO:0000259" key="17">
    <source>
        <dbReference type="Pfam" id="PF01756"/>
    </source>
</evidence>
<keyword evidence="7 13" id="KW-0274">FAD</keyword>
<dbReference type="GO" id="GO:0005504">
    <property type="term" value="F:fatty acid binding"/>
    <property type="evidence" value="ECO:0007669"/>
    <property type="project" value="TreeGrafter"/>
</dbReference>
<dbReference type="EMBL" id="CAJFDH010000006">
    <property type="protein sequence ID" value="CAD5231241.1"/>
    <property type="molecule type" value="Genomic_DNA"/>
</dbReference>
<dbReference type="EMBL" id="CAJFCW020000006">
    <property type="protein sequence ID" value="CAG9128590.1"/>
    <property type="molecule type" value="Genomic_DNA"/>
</dbReference>
<evidence type="ECO:0000256" key="7">
    <source>
        <dbReference type="ARBA" id="ARBA00022827"/>
    </source>
</evidence>
<comment type="caution">
    <text evidence="21">The sequence shown here is derived from an EMBL/GenBank/DDBJ whole genome shotgun (WGS) entry which is preliminary data.</text>
</comment>
<feature type="chain" id="PRO_5044131763" description="Acyl-coenzyme A oxidase" evidence="16">
    <location>
        <begin position="19"/>
        <end position="780"/>
    </location>
</feature>
<evidence type="ECO:0000256" key="8">
    <source>
        <dbReference type="ARBA" id="ARBA00022832"/>
    </source>
</evidence>
<evidence type="ECO:0000256" key="6">
    <source>
        <dbReference type="ARBA" id="ARBA00022741"/>
    </source>
</evidence>
<keyword evidence="5 13" id="KW-0285">Flavoprotein</keyword>
<evidence type="ECO:0000313" key="22">
    <source>
        <dbReference type="Proteomes" id="UP000614601"/>
    </source>
</evidence>
<evidence type="ECO:0000256" key="11">
    <source>
        <dbReference type="ARBA" id="ARBA00023098"/>
    </source>
</evidence>